<evidence type="ECO:0000256" key="9">
    <source>
        <dbReference type="ARBA" id="ARBA00023180"/>
    </source>
</evidence>
<evidence type="ECO:0000256" key="2">
    <source>
        <dbReference type="ARBA" id="ARBA00022475"/>
    </source>
</evidence>
<feature type="transmembrane region" description="Helical" evidence="12">
    <location>
        <begin position="36"/>
        <end position="59"/>
    </location>
</feature>
<reference evidence="14" key="1">
    <citation type="submission" date="2021-06" db="EMBL/GenBank/DDBJ databases">
        <authorList>
            <consortium name="Wellcome Sanger Institute Data Sharing"/>
        </authorList>
    </citation>
    <scope>NUCLEOTIDE SEQUENCE [LARGE SCALE GENOMIC DNA]</scope>
</reference>
<keyword evidence="5 11" id="KW-0297">G-protein coupled receptor</keyword>
<dbReference type="PANTHER" id="PTHR24234:SF8">
    <property type="entry name" value="G-PROTEIN COUPLED RECEPTOR 4-LIKE"/>
    <property type="match status" value="1"/>
</dbReference>
<name>A0A8C4RS20_ERPCA</name>
<keyword evidence="3 11" id="KW-0812">Transmembrane</keyword>
<evidence type="ECO:0000256" key="10">
    <source>
        <dbReference type="ARBA" id="ARBA00023224"/>
    </source>
</evidence>
<keyword evidence="8 11" id="KW-0675">Receptor</keyword>
<feature type="transmembrane region" description="Helical" evidence="12">
    <location>
        <begin position="71"/>
        <end position="92"/>
    </location>
</feature>
<feature type="transmembrane region" description="Helical" evidence="12">
    <location>
        <begin position="104"/>
        <end position="132"/>
    </location>
</feature>
<evidence type="ECO:0000313" key="14">
    <source>
        <dbReference type="Ensembl" id="ENSECRP00000006022.1"/>
    </source>
</evidence>
<dbReference type="PROSITE" id="PS00237">
    <property type="entry name" value="G_PROTEIN_RECEP_F1_1"/>
    <property type="match status" value="1"/>
</dbReference>
<keyword evidence="15" id="KW-1185">Reference proteome</keyword>
<reference evidence="14" key="2">
    <citation type="submission" date="2025-08" db="UniProtKB">
        <authorList>
            <consortium name="Ensembl"/>
        </authorList>
    </citation>
    <scope>IDENTIFICATION</scope>
</reference>
<dbReference type="PROSITE" id="PS50262">
    <property type="entry name" value="G_PROTEIN_RECEP_F1_2"/>
    <property type="match status" value="1"/>
</dbReference>
<evidence type="ECO:0000259" key="13">
    <source>
        <dbReference type="PROSITE" id="PS50262"/>
    </source>
</evidence>
<dbReference type="SUPFAM" id="SSF81321">
    <property type="entry name" value="Family A G protein-coupled receptor-like"/>
    <property type="match status" value="1"/>
</dbReference>
<dbReference type="Gene3D" id="1.20.1070.10">
    <property type="entry name" value="Rhodopsin 7-helix transmembrane proteins"/>
    <property type="match status" value="1"/>
</dbReference>
<feature type="transmembrane region" description="Helical" evidence="12">
    <location>
        <begin position="153"/>
        <end position="174"/>
    </location>
</feature>
<dbReference type="Ensembl" id="ENSECRT00000006121.1">
    <property type="protein sequence ID" value="ENSECRP00000006022.1"/>
    <property type="gene ID" value="ENSECRG00000004023.1"/>
</dbReference>
<keyword evidence="6 12" id="KW-0472">Membrane</keyword>
<evidence type="ECO:0000256" key="8">
    <source>
        <dbReference type="ARBA" id="ARBA00023170"/>
    </source>
</evidence>
<dbReference type="InterPro" id="IPR000276">
    <property type="entry name" value="GPCR_Rhodpsn"/>
</dbReference>
<evidence type="ECO:0000256" key="7">
    <source>
        <dbReference type="ARBA" id="ARBA00023157"/>
    </source>
</evidence>
<evidence type="ECO:0000313" key="15">
    <source>
        <dbReference type="Proteomes" id="UP000694620"/>
    </source>
</evidence>
<keyword evidence="7" id="KW-1015">Disulfide bond</keyword>
<comment type="similarity">
    <text evidence="11">Belongs to the G-protein coupled receptor 1 family.</text>
</comment>
<dbReference type="InterPro" id="IPR017452">
    <property type="entry name" value="GPCR_Rhodpsn_7TM"/>
</dbReference>
<dbReference type="PANTHER" id="PTHR24234">
    <property type="entry name" value="LYSOPHOSPHATIDIC ACID RECEPTOR 5/SPHINGOSYLPHOSPHORYLCHOLINE RECEPTOR"/>
    <property type="match status" value="1"/>
</dbReference>
<keyword evidence="2" id="KW-1003">Cell membrane</keyword>
<feature type="transmembrane region" description="Helical" evidence="12">
    <location>
        <begin position="282"/>
        <end position="305"/>
    </location>
</feature>
<dbReference type="GO" id="GO:0005886">
    <property type="term" value="C:plasma membrane"/>
    <property type="evidence" value="ECO:0007669"/>
    <property type="project" value="UniProtKB-SubCell"/>
</dbReference>
<evidence type="ECO:0000256" key="12">
    <source>
        <dbReference type="SAM" id="Phobius"/>
    </source>
</evidence>
<feature type="transmembrane region" description="Helical" evidence="12">
    <location>
        <begin position="194"/>
        <end position="220"/>
    </location>
</feature>
<organism evidence="14 15">
    <name type="scientific">Erpetoichthys calabaricus</name>
    <name type="common">Rope fish</name>
    <name type="synonym">Calamoichthys calabaricus</name>
    <dbReference type="NCBI Taxonomy" id="27687"/>
    <lineage>
        <taxon>Eukaryota</taxon>
        <taxon>Metazoa</taxon>
        <taxon>Chordata</taxon>
        <taxon>Craniata</taxon>
        <taxon>Vertebrata</taxon>
        <taxon>Euteleostomi</taxon>
        <taxon>Actinopterygii</taxon>
        <taxon>Polypteriformes</taxon>
        <taxon>Polypteridae</taxon>
        <taxon>Erpetoichthys</taxon>
    </lineage>
</organism>
<evidence type="ECO:0000256" key="1">
    <source>
        <dbReference type="ARBA" id="ARBA00004651"/>
    </source>
</evidence>
<reference evidence="14" key="3">
    <citation type="submission" date="2025-09" db="UniProtKB">
        <authorList>
            <consortium name="Ensembl"/>
        </authorList>
    </citation>
    <scope>IDENTIFICATION</scope>
</reference>
<feature type="domain" description="G-protein coupled receptors family 1 profile" evidence="13">
    <location>
        <begin position="53"/>
        <end position="302"/>
    </location>
</feature>
<evidence type="ECO:0000256" key="11">
    <source>
        <dbReference type="RuleBase" id="RU000688"/>
    </source>
</evidence>
<accession>A0A8C4RS20</accession>
<keyword evidence="10 11" id="KW-0807">Transducer</keyword>
<feature type="transmembrane region" description="Helical" evidence="12">
    <location>
        <begin position="241"/>
        <end position="262"/>
    </location>
</feature>
<dbReference type="GO" id="GO:0004930">
    <property type="term" value="F:G protein-coupled receptor activity"/>
    <property type="evidence" value="ECO:0007669"/>
    <property type="project" value="UniProtKB-KW"/>
</dbReference>
<keyword evidence="4 12" id="KW-1133">Transmembrane helix</keyword>
<comment type="subcellular location">
    <subcellularLocation>
        <location evidence="1">Cell membrane</location>
        <topology evidence="1">Multi-pass membrane protein</topology>
    </subcellularLocation>
</comment>
<dbReference type="PRINTS" id="PR00237">
    <property type="entry name" value="GPCRRHODOPSN"/>
</dbReference>
<evidence type="ECO:0000256" key="4">
    <source>
        <dbReference type="ARBA" id="ARBA00022989"/>
    </source>
</evidence>
<evidence type="ECO:0000256" key="5">
    <source>
        <dbReference type="ARBA" id="ARBA00023040"/>
    </source>
</evidence>
<protein>
    <recommendedName>
        <fullName evidence="13">G-protein coupled receptors family 1 profile domain-containing protein</fullName>
    </recommendedName>
</protein>
<sequence length="361" mass="42018">MTDLIKFASPNALRTLFGQQRIMNSTCNNIDFNSDRIFFCILYGFIFCIGIPINCLALFGLYRLVKSENGLPVYVINLLLSDILQIFTLPLWVDYYKNGHVWRFQQVTCAIFGVLLHISLFGNVGFLSLIAVERYIAIAHPLWYKNYRRLSNACILCLVLWFLFTGVSLLVWYFIECNSKDHLCFESYPATNTFSILCLSMVVFWFPLPLALLIFIYIRIEKILRGSQSVPDENKKKIKHLLFTIVLIFILVYGPFCTTAFIRYVGLLIVSDKCQHESKMFYAYRYTFAFLSVTSLLDPVFYILISKDIHKELQELCPFIFRRFSPTMKTSIFADNFTHTKKQSSPLQSYSLSHSPYQEKP</sequence>
<evidence type="ECO:0000256" key="3">
    <source>
        <dbReference type="ARBA" id="ARBA00022692"/>
    </source>
</evidence>
<evidence type="ECO:0000256" key="6">
    <source>
        <dbReference type="ARBA" id="ARBA00023136"/>
    </source>
</evidence>
<keyword evidence="9" id="KW-0325">Glycoprotein</keyword>
<dbReference type="Proteomes" id="UP000694620">
    <property type="component" value="Chromosome 2"/>
</dbReference>
<dbReference type="AlphaFoldDB" id="A0A8C4RS20"/>
<proteinExistence type="inferred from homology"/>
<dbReference type="Pfam" id="PF00001">
    <property type="entry name" value="7tm_1"/>
    <property type="match status" value="1"/>
</dbReference>
<dbReference type="GeneTree" id="ENSGT00950000183136"/>